<dbReference type="EMBL" id="PYMA01000004">
    <property type="protein sequence ID" value="PSW20224.1"/>
    <property type="molecule type" value="Genomic_DNA"/>
</dbReference>
<dbReference type="CDD" id="cd04301">
    <property type="entry name" value="NAT_SF"/>
    <property type="match status" value="1"/>
</dbReference>
<dbReference type="AlphaFoldDB" id="A0A2T3NVC1"/>
<evidence type="ECO:0000313" key="1">
    <source>
        <dbReference type="EMBL" id="PSW20224.1"/>
    </source>
</evidence>
<dbReference type="InterPro" id="IPR016181">
    <property type="entry name" value="Acyl_CoA_acyltransferase"/>
</dbReference>
<organism evidence="1 2">
    <name type="scientific">Photobacterium sanctipauli</name>
    <dbReference type="NCBI Taxonomy" id="1342794"/>
    <lineage>
        <taxon>Bacteria</taxon>
        <taxon>Pseudomonadati</taxon>
        <taxon>Pseudomonadota</taxon>
        <taxon>Gammaproteobacteria</taxon>
        <taxon>Vibrionales</taxon>
        <taxon>Vibrionaceae</taxon>
        <taxon>Photobacterium</taxon>
    </lineage>
</organism>
<accession>A0A2T3NVC1</accession>
<evidence type="ECO:0000313" key="2">
    <source>
        <dbReference type="Proteomes" id="UP000241771"/>
    </source>
</evidence>
<protein>
    <submittedName>
        <fullName evidence="1">N-acetyltransferase</fullName>
    </submittedName>
</protein>
<dbReference type="Gene3D" id="3.40.630.30">
    <property type="match status" value="1"/>
</dbReference>
<name>A0A2T3NVC1_9GAMM</name>
<reference evidence="1 2" key="1">
    <citation type="submission" date="2018-01" db="EMBL/GenBank/DDBJ databases">
        <title>Whole genome sequencing of Histamine producing bacteria.</title>
        <authorList>
            <person name="Butler K."/>
        </authorList>
    </citation>
    <scope>NUCLEOTIDE SEQUENCE [LARGE SCALE GENOMIC DNA]</scope>
    <source>
        <strain evidence="1 2">DSM 100436</strain>
    </source>
</reference>
<comment type="caution">
    <text evidence="1">The sequence shown here is derived from an EMBL/GenBank/DDBJ whole genome shotgun (WGS) entry which is preliminary data.</text>
</comment>
<gene>
    <name evidence="1" type="ORF">C9I98_09215</name>
</gene>
<dbReference type="RefSeq" id="WP_036821629.1">
    <property type="nucleotide sequence ID" value="NZ_JGVO01000346.1"/>
</dbReference>
<dbReference type="Proteomes" id="UP000241771">
    <property type="component" value="Unassembled WGS sequence"/>
</dbReference>
<sequence>MDSFDSKAFHHSLELNGKLIASIRVTKAKSGLFYEWSNNTLKKTGQDSVVEISRAVVLPQYRGKAIGGLLFYSACLHAKTLGHNTALFGVRVKSPEVRLVKKFGARNKLPKIQFFDTPKQTLGDVFSLDLTSDNDMFERCAFQTLKLVKRSFDVR</sequence>
<keyword evidence="2" id="KW-1185">Reference proteome</keyword>
<dbReference type="GO" id="GO:0016740">
    <property type="term" value="F:transferase activity"/>
    <property type="evidence" value="ECO:0007669"/>
    <property type="project" value="UniProtKB-KW"/>
</dbReference>
<dbReference type="SUPFAM" id="SSF55729">
    <property type="entry name" value="Acyl-CoA N-acyltransferases (Nat)"/>
    <property type="match status" value="1"/>
</dbReference>
<proteinExistence type="predicted"/>
<keyword evidence="1" id="KW-0808">Transferase</keyword>
<dbReference type="OrthoDB" id="9800797at2"/>